<name>A0AAD8A865_DIPPU</name>
<keyword evidence="2" id="KW-1185">Reference proteome</keyword>
<dbReference type="Proteomes" id="UP001233999">
    <property type="component" value="Unassembled WGS sequence"/>
</dbReference>
<reference evidence="1" key="1">
    <citation type="journal article" date="2023" name="IScience">
        <title>Live-bearing cockroach genome reveals convergent evolutionary mechanisms linked to viviparity in insects and beyond.</title>
        <authorList>
            <person name="Fouks B."/>
            <person name="Harrison M.C."/>
            <person name="Mikhailova A.A."/>
            <person name="Marchal E."/>
            <person name="English S."/>
            <person name="Carruthers M."/>
            <person name="Jennings E.C."/>
            <person name="Chiamaka E.L."/>
            <person name="Frigard R.A."/>
            <person name="Pippel M."/>
            <person name="Attardo G.M."/>
            <person name="Benoit J.B."/>
            <person name="Bornberg-Bauer E."/>
            <person name="Tobe S.S."/>
        </authorList>
    </citation>
    <scope>NUCLEOTIDE SEQUENCE</scope>
    <source>
        <strain evidence="1">Stay&amp;Tobe</strain>
    </source>
</reference>
<reference evidence="1" key="2">
    <citation type="submission" date="2023-05" db="EMBL/GenBank/DDBJ databases">
        <authorList>
            <person name="Fouks B."/>
        </authorList>
    </citation>
    <scope>NUCLEOTIDE SEQUENCE</scope>
    <source>
        <strain evidence="1">Stay&amp;Tobe</strain>
        <tissue evidence="1">Testes</tissue>
    </source>
</reference>
<evidence type="ECO:0000313" key="1">
    <source>
        <dbReference type="EMBL" id="KAJ9594277.1"/>
    </source>
</evidence>
<accession>A0AAD8A865</accession>
<organism evidence="1 2">
    <name type="scientific">Diploptera punctata</name>
    <name type="common">Pacific beetle cockroach</name>
    <dbReference type="NCBI Taxonomy" id="6984"/>
    <lineage>
        <taxon>Eukaryota</taxon>
        <taxon>Metazoa</taxon>
        <taxon>Ecdysozoa</taxon>
        <taxon>Arthropoda</taxon>
        <taxon>Hexapoda</taxon>
        <taxon>Insecta</taxon>
        <taxon>Pterygota</taxon>
        <taxon>Neoptera</taxon>
        <taxon>Polyneoptera</taxon>
        <taxon>Dictyoptera</taxon>
        <taxon>Blattodea</taxon>
        <taxon>Blaberoidea</taxon>
        <taxon>Blaberidae</taxon>
        <taxon>Diplopterinae</taxon>
        <taxon>Diploptera</taxon>
    </lineage>
</organism>
<sequence>LKTYSDRFIFTFFFRNKFHRYLIFHEKTPTPDLLDLRCGMSSVPFSPSLFPFCFPVPISQVISLT</sequence>
<protein>
    <submittedName>
        <fullName evidence="1">Uncharacterized protein</fullName>
    </submittedName>
</protein>
<comment type="caution">
    <text evidence="1">The sequence shown here is derived from an EMBL/GenBank/DDBJ whole genome shotgun (WGS) entry which is preliminary data.</text>
</comment>
<dbReference type="AlphaFoldDB" id="A0AAD8A865"/>
<dbReference type="EMBL" id="JASPKZ010003058">
    <property type="protein sequence ID" value="KAJ9594277.1"/>
    <property type="molecule type" value="Genomic_DNA"/>
</dbReference>
<evidence type="ECO:0000313" key="2">
    <source>
        <dbReference type="Proteomes" id="UP001233999"/>
    </source>
</evidence>
<feature type="non-terminal residue" evidence="1">
    <location>
        <position position="1"/>
    </location>
</feature>
<proteinExistence type="predicted"/>
<gene>
    <name evidence="1" type="ORF">L9F63_014282</name>
</gene>
<feature type="non-terminal residue" evidence="1">
    <location>
        <position position="65"/>
    </location>
</feature>